<evidence type="ECO:0000256" key="5">
    <source>
        <dbReference type="ARBA" id="ARBA00022821"/>
    </source>
</evidence>
<dbReference type="STRING" id="4529.A0A0E0QVZ9"/>
<dbReference type="OMA" id="YTVICAN"/>
<keyword evidence="6" id="KW-0732">Signal</keyword>
<dbReference type="Proteomes" id="UP000008022">
    <property type="component" value="Unassembled WGS sequence"/>
</dbReference>
<keyword evidence="2" id="KW-0433">Leucine-rich repeat</keyword>
<dbReference type="AlphaFoldDB" id="A0A0E0QVZ9"/>
<dbReference type="PANTHER" id="PTHR33377:SF62">
    <property type="entry name" value="OS10G0133166 PROTEIN"/>
    <property type="match status" value="1"/>
</dbReference>
<evidence type="ECO:0000313" key="9">
    <source>
        <dbReference type="Proteomes" id="UP000008022"/>
    </source>
</evidence>
<feature type="chain" id="PRO_5002371881" description="Disease resistance N-terminal domain-containing protein" evidence="6">
    <location>
        <begin position="25"/>
        <end position="503"/>
    </location>
</feature>
<dbReference type="GO" id="GO:0000166">
    <property type="term" value="F:nucleotide binding"/>
    <property type="evidence" value="ECO:0007669"/>
    <property type="project" value="UniProtKB-KW"/>
</dbReference>
<accession>A0A0E0QVZ9</accession>
<dbReference type="Gramene" id="ORUFI10G01560.1">
    <property type="protein sequence ID" value="ORUFI10G01560.1"/>
    <property type="gene ID" value="ORUFI10G01560"/>
</dbReference>
<feature type="domain" description="Disease resistance N-terminal" evidence="7">
    <location>
        <begin position="37"/>
        <end position="110"/>
    </location>
</feature>
<evidence type="ECO:0000256" key="2">
    <source>
        <dbReference type="ARBA" id="ARBA00022614"/>
    </source>
</evidence>
<evidence type="ECO:0000256" key="1">
    <source>
        <dbReference type="ARBA" id="ARBA00008894"/>
    </source>
</evidence>
<evidence type="ECO:0000256" key="6">
    <source>
        <dbReference type="SAM" id="SignalP"/>
    </source>
</evidence>
<dbReference type="GO" id="GO:0006952">
    <property type="term" value="P:defense response"/>
    <property type="evidence" value="ECO:0007669"/>
    <property type="project" value="UniProtKB-KW"/>
</dbReference>
<comment type="similarity">
    <text evidence="1">Belongs to the disease resistance NB-LRR family.</text>
</comment>
<dbReference type="SUPFAM" id="SSF52540">
    <property type="entry name" value="P-loop containing nucleoside triphosphate hydrolases"/>
    <property type="match status" value="1"/>
</dbReference>
<keyword evidence="3" id="KW-0677">Repeat</keyword>
<dbReference type="InterPro" id="IPR027417">
    <property type="entry name" value="P-loop_NTPase"/>
</dbReference>
<dbReference type="PANTHER" id="PTHR33377">
    <property type="entry name" value="OS10G0134700 PROTEIN-RELATED"/>
    <property type="match status" value="1"/>
</dbReference>
<keyword evidence="4" id="KW-0547">Nucleotide-binding</keyword>
<evidence type="ECO:0000259" key="7">
    <source>
        <dbReference type="Pfam" id="PF18052"/>
    </source>
</evidence>
<dbReference type="EnsemblPlants" id="ORUFI10G01560.1">
    <property type="protein sequence ID" value="ORUFI10G01560.1"/>
    <property type="gene ID" value="ORUFI10G01560"/>
</dbReference>
<dbReference type="eggNOG" id="ENOG502R4ZU">
    <property type="taxonomic scope" value="Eukaryota"/>
</dbReference>
<sequence>MKAFHIKLLVAGFLANTHLKIVQATPIFMDVVISALVSDIISRFMSFLISKYGHNSCLKNKLERLQHLLLRVHMVVEEAEGRYITNAGMLMQLKMLTEAMYKGYHVFDTYGPLELIKEAGEVSDSYALDFHYVRRFHLSGGTIVSREVKSSLENLETVLDNLKEFVSLLNGCERIFRNPYSTYLYIDNFMFGRQVERQQIMSILMLDDHPKIPAVLPIIGGCRVGKKTLVWSVCSDERIRSHFSTILHFGGDDIKKFDERKVMPLKTLITVEFISDISDCEWLNFYSLVASSGNGSKVIIISRLEKLARFGTVNPIELRNFSHEEYSYLFNVLAFGSSNPLDHPRLAIIGKEIARTLQGSLVAINIYANVLRNNFSVPFWIRVLNLYRGMMESNLSLYGEHPKSLLQKDGTIIDITAFCPSLATNSLRITLLTGEKFKYDNKRELPVMGFGDIIAGSVTMPMKFQLVWESRLAPYTVISATCGAEELLSTTSTRKKRKIVCTS</sequence>
<name>A0A0E0QVZ9_ORYRU</name>
<feature type="signal peptide" evidence="6">
    <location>
        <begin position="1"/>
        <end position="24"/>
    </location>
</feature>
<evidence type="ECO:0000256" key="4">
    <source>
        <dbReference type="ARBA" id="ARBA00022741"/>
    </source>
</evidence>
<reference evidence="8" key="2">
    <citation type="submission" date="2015-06" db="UniProtKB">
        <authorList>
            <consortium name="EnsemblPlants"/>
        </authorList>
    </citation>
    <scope>IDENTIFICATION</scope>
</reference>
<keyword evidence="5" id="KW-0611">Plant defense</keyword>
<reference evidence="9" key="1">
    <citation type="submission" date="2013-06" db="EMBL/GenBank/DDBJ databases">
        <authorList>
            <person name="Zhao Q."/>
        </authorList>
    </citation>
    <scope>NUCLEOTIDE SEQUENCE</scope>
    <source>
        <strain evidence="9">cv. W1943</strain>
    </source>
</reference>
<dbReference type="InterPro" id="IPR041118">
    <property type="entry name" value="Rx_N"/>
</dbReference>
<dbReference type="HOGENOM" id="CLU_001090_0_0_1"/>
<organism evidence="8 9">
    <name type="scientific">Oryza rufipogon</name>
    <name type="common">Brownbeard rice</name>
    <name type="synonym">Asian wild rice</name>
    <dbReference type="NCBI Taxonomy" id="4529"/>
    <lineage>
        <taxon>Eukaryota</taxon>
        <taxon>Viridiplantae</taxon>
        <taxon>Streptophyta</taxon>
        <taxon>Embryophyta</taxon>
        <taxon>Tracheophyta</taxon>
        <taxon>Spermatophyta</taxon>
        <taxon>Magnoliopsida</taxon>
        <taxon>Liliopsida</taxon>
        <taxon>Poales</taxon>
        <taxon>Poaceae</taxon>
        <taxon>BOP clade</taxon>
        <taxon>Oryzoideae</taxon>
        <taxon>Oryzeae</taxon>
        <taxon>Oryzinae</taxon>
        <taxon>Oryza</taxon>
    </lineage>
</organism>
<proteinExistence type="inferred from homology"/>
<evidence type="ECO:0000256" key="3">
    <source>
        <dbReference type="ARBA" id="ARBA00022737"/>
    </source>
</evidence>
<dbReference type="Pfam" id="PF18052">
    <property type="entry name" value="Rx_N"/>
    <property type="match status" value="1"/>
</dbReference>
<keyword evidence="9" id="KW-1185">Reference proteome</keyword>
<evidence type="ECO:0000313" key="8">
    <source>
        <dbReference type="EnsemblPlants" id="ORUFI10G01560.1"/>
    </source>
</evidence>
<protein>
    <recommendedName>
        <fullName evidence="7">Disease resistance N-terminal domain-containing protein</fullName>
    </recommendedName>
</protein>